<organism evidence="2 3">
    <name type="scientific">Mycena indigotica</name>
    <dbReference type="NCBI Taxonomy" id="2126181"/>
    <lineage>
        <taxon>Eukaryota</taxon>
        <taxon>Fungi</taxon>
        <taxon>Dikarya</taxon>
        <taxon>Basidiomycota</taxon>
        <taxon>Agaricomycotina</taxon>
        <taxon>Agaricomycetes</taxon>
        <taxon>Agaricomycetidae</taxon>
        <taxon>Agaricales</taxon>
        <taxon>Marasmiineae</taxon>
        <taxon>Mycenaceae</taxon>
        <taxon>Mycena</taxon>
    </lineage>
</organism>
<reference evidence="2" key="1">
    <citation type="submission" date="2020-05" db="EMBL/GenBank/DDBJ databases">
        <title>Mycena genomes resolve the evolution of fungal bioluminescence.</title>
        <authorList>
            <person name="Tsai I.J."/>
        </authorList>
    </citation>
    <scope>NUCLEOTIDE SEQUENCE</scope>
    <source>
        <strain evidence="2">171206Taipei</strain>
    </source>
</reference>
<name>A0A8H6SLC7_9AGAR</name>
<dbReference type="Proteomes" id="UP000636479">
    <property type="component" value="Unassembled WGS sequence"/>
</dbReference>
<comment type="caution">
    <text evidence="2">The sequence shown here is derived from an EMBL/GenBank/DDBJ whole genome shotgun (WGS) entry which is preliminary data.</text>
</comment>
<evidence type="ECO:0000313" key="2">
    <source>
        <dbReference type="EMBL" id="KAF7301738.1"/>
    </source>
</evidence>
<proteinExistence type="predicted"/>
<evidence type="ECO:0000259" key="1">
    <source>
        <dbReference type="PROSITE" id="PS50181"/>
    </source>
</evidence>
<dbReference type="AlphaFoldDB" id="A0A8H6SLC7"/>
<evidence type="ECO:0000313" key="3">
    <source>
        <dbReference type="Proteomes" id="UP000636479"/>
    </source>
</evidence>
<dbReference type="OrthoDB" id="2786194at2759"/>
<dbReference type="Pfam" id="PF12937">
    <property type="entry name" value="F-box-like"/>
    <property type="match status" value="1"/>
</dbReference>
<feature type="domain" description="F-box" evidence="1">
    <location>
        <begin position="1"/>
        <end position="46"/>
    </location>
</feature>
<dbReference type="EMBL" id="JACAZF010000006">
    <property type="protein sequence ID" value="KAF7301738.1"/>
    <property type="molecule type" value="Genomic_DNA"/>
</dbReference>
<dbReference type="InterPro" id="IPR001810">
    <property type="entry name" value="F-box_dom"/>
</dbReference>
<sequence length="563" mass="62384">MPFEQLPTDLLLDICVMLTVSEILILRQVCSRLYAMTQEQVIWLRLLNNDPARYHGLHSPKLEALAWRAQKLQEKWLAGDLSPAKVSRLYLPQSITWLRLVAGRWLFCTFSDNSTSGIGCWDITSTFDSHTGPIAIGYLPGRVQTVQLEVQPSRIAIALGLGPEISAIHIVTLERCSSSGSYLFTELACIKDVSHVLLLSGNIVGCAVRHGDNVPHLLDWTTQELIGISQLPGSLDAMDRQSVPHGMFLLDDILVVARLGGLEVYSVQDSIGFLKTIQTPVIWEVSACKPTSSLLRLMIISPRGIEAIDVNAEMLLEPGIKSLSTECLAPMPLCERRTRLSTPWYGLCAGSTGTRPLWISVASPPVGKSHRSRPLFVNVNTDDLRLIEWTPGTASDVALWAVPVVDFDETLGITVFGNCFGELAIYDHCGRGLLQCTDTELYAPTTTALSRVLPQSTIELSLPFGPQDDMPPEVIEAAVAQWSKANIAISGPRWRSKPDMEGYLRRADWQGFPCDWAWTLTHVYGFPGKVLPQAYKCEGEEGEDRLLFQVGNRIMMDNFFLTH</sequence>
<keyword evidence="3" id="KW-1185">Reference proteome</keyword>
<dbReference type="PROSITE" id="PS50181">
    <property type="entry name" value="FBOX"/>
    <property type="match status" value="1"/>
</dbReference>
<dbReference type="Gene3D" id="1.20.1280.50">
    <property type="match status" value="1"/>
</dbReference>
<protein>
    <submittedName>
        <fullName evidence="2">F-box domain-containing protein</fullName>
    </submittedName>
</protein>
<gene>
    <name evidence="2" type="ORF">MIND_00739400</name>
</gene>
<dbReference type="SUPFAM" id="SSF81383">
    <property type="entry name" value="F-box domain"/>
    <property type="match status" value="1"/>
</dbReference>
<accession>A0A8H6SLC7</accession>
<dbReference type="RefSeq" id="XP_037219738.1">
    <property type="nucleotide sequence ID" value="XM_037364094.1"/>
</dbReference>
<dbReference type="InterPro" id="IPR036047">
    <property type="entry name" value="F-box-like_dom_sf"/>
</dbReference>
<dbReference type="SMART" id="SM00256">
    <property type="entry name" value="FBOX"/>
    <property type="match status" value="1"/>
</dbReference>
<dbReference type="GeneID" id="59346610"/>